<dbReference type="InParanoid" id="E9HW54"/>
<evidence type="ECO:0000313" key="2">
    <source>
        <dbReference type="EMBL" id="EFX64021.1"/>
    </source>
</evidence>
<dbReference type="Proteomes" id="UP000000305">
    <property type="component" value="Unassembled WGS sequence"/>
</dbReference>
<evidence type="ECO:0000313" key="3">
    <source>
        <dbReference type="Proteomes" id="UP000000305"/>
    </source>
</evidence>
<feature type="compositionally biased region" description="Basic residues" evidence="1">
    <location>
        <begin position="234"/>
        <end position="259"/>
    </location>
</feature>
<feature type="compositionally biased region" description="Acidic residues" evidence="1">
    <location>
        <begin position="181"/>
        <end position="191"/>
    </location>
</feature>
<protein>
    <submittedName>
        <fullName evidence="2">Uncharacterized protein</fullName>
    </submittedName>
</protein>
<dbReference type="EMBL" id="GL732893">
    <property type="protein sequence ID" value="EFX64021.1"/>
    <property type="molecule type" value="Genomic_DNA"/>
</dbReference>
<gene>
    <name evidence="2" type="ORF">DAPPUDRAFT_334663</name>
</gene>
<keyword evidence="3" id="KW-1185">Reference proteome</keyword>
<organism evidence="2 3">
    <name type="scientific">Daphnia pulex</name>
    <name type="common">Water flea</name>
    <dbReference type="NCBI Taxonomy" id="6669"/>
    <lineage>
        <taxon>Eukaryota</taxon>
        <taxon>Metazoa</taxon>
        <taxon>Ecdysozoa</taxon>
        <taxon>Arthropoda</taxon>
        <taxon>Crustacea</taxon>
        <taxon>Branchiopoda</taxon>
        <taxon>Diplostraca</taxon>
        <taxon>Cladocera</taxon>
        <taxon>Anomopoda</taxon>
        <taxon>Daphniidae</taxon>
        <taxon>Daphnia</taxon>
    </lineage>
</organism>
<feature type="compositionally biased region" description="Low complexity" evidence="1">
    <location>
        <begin position="348"/>
        <end position="362"/>
    </location>
</feature>
<proteinExistence type="predicted"/>
<feature type="region of interest" description="Disordered" evidence="1">
    <location>
        <begin position="348"/>
        <end position="382"/>
    </location>
</feature>
<dbReference type="KEGG" id="dpx:DAPPUDRAFT_334663"/>
<reference evidence="2 3" key="1">
    <citation type="journal article" date="2011" name="Science">
        <title>The ecoresponsive genome of Daphnia pulex.</title>
        <authorList>
            <person name="Colbourne J.K."/>
            <person name="Pfrender M.E."/>
            <person name="Gilbert D."/>
            <person name="Thomas W.K."/>
            <person name="Tucker A."/>
            <person name="Oakley T.H."/>
            <person name="Tokishita S."/>
            <person name="Aerts A."/>
            <person name="Arnold G.J."/>
            <person name="Basu M.K."/>
            <person name="Bauer D.J."/>
            <person name="Caceres C.E."/>
            <person name="Carmel L."/>
            <person name="Casola C."/>
            <person name="Choi J.H."/>
            <person name="Detter J.C."/>
            <person name="Dong Q."/>
            <person name="Dusheyko S."/>
            <person name="Eads B.D."/>
            <person name="Frohlich T."/>
            <person name="Geiler-Samerotte K.A."/>
            <person name="Gerlach D."/>
            <person name="Hatcher P."/>
            <person name="Jogdeo S."/>
            <person name="Krijgsveld J."/>
            <person name="Kriventseva E.V."/>
            <person name="Kultz D."/>
            <person name="Laforsch C."/>
            <person name="Lindquist E."/>
            <person name="Lopez J."/>
            <person name="Manak J.R."/>
            <person name="Muller J."/>
            <person name="Pangilinan J."/>
            <person name="Patwardhan R.P."/>
            <person name="Pitluck S."/>
            <person name="Pritham E.J."/>
            <person name="Rechtsteiner A."/>
            <person name="Rho M."/>
            <person name="Rogozin I.B."/>
            <person name="Sakarya O."/>
            <person name="Salamov A."/>
            <person name="Schaack S."/>
            <person name="Shapiro H."/>
            <person name="Shiga Y."/>
            <person name="Skalitzky C."/>
            <person name="Smith Z."/>
            <person name="Souvorov A."/>
            <person name="Sung W."/>
            <person name="Tang Z."/>
            <person name="Tsuchiya D."/>
            <person name="Tu H."/>
            <person name="Vos H."/>
            <person name="Wang M."/>
            <person name="Wolf Y.I."/>
            <person name="Yamagata H."/>
            <person name="Yamada T."/>
            <person name="Ye Y."/>
            <person name="Shaw J.R."/>
            <person name="Andrews J."/>
            <person name="Crease T.J."/>
            <person name="Tang H."/>
            <person name="Lucas S.M."/>
            <person name="Robertson H.M."/>
            <person name="Bork P."/>
            <person name="Koonin E.V."/>
            <person name="Zdobnov E.M."/>
            <person name="Grigoriev I.V."/>
            <person name="Lynch M."/>
            <person name="Boore J.L."/>
        </authorList>
    </citation>
    <scope>NUCLEOTIDE SEQUENCE [LARGE SCALE GENOMIC DNA]</scope>
</reference>
<feature type="region of interest" description="Disordered" evidence="1">
    <location>
        <begin position="181"/>
        <end position="201"/>
    </location>
</feature>
<dbReference type="HOGENOM" id="CLU_693105_0_0_1"/>
<name>E9HW54_DAPPU</name>
<dbReference type="AlphaFoldDB" id="E9HW54"/>
<feature type="region of interest" description="Disordered" evidence="1">
    <location>
        <begin position="230"/>
        <end position="263"/>
    </location>
</feature>
<evidence type="ECO:0000256" key="1">
    <source>
        <dbReference type="SAM" id="MobiDB-lite"/>
    </source>
</evidence>
<accession>E9HW54</accession>
<feature type="compositionally biased region" description="Basic residues" evidence="1">
    <location>
        <begin position="367"/>
        <end position="382"/>
    </location>
</feature>
<dbReference type="PhylomeDB" id="E9HW54"/>
<sequence>MSQITVNKGIFKNLQEFHDKKRDKVCNSRQAKSYRLKNLAKTARLLSTQNGVNSIIYYFAENEKGHNSVSGMAFGEKAEKFLASPKAVKFSQHFRKSFSVEEITMCNVEAEEETSTGKKTRLGGNEITKKLNDTEETCSTEVLKEITNLVGIADDQSSGRNLASQKAIEYSLHRKHRSEEMTFDLESDEETSFTGNKRSNAAGLTYSTSLSVAKPSGTNKGIVEEISSQGEVLKRKRQPKGKKVVQAKQAKPKNGKKNPKAHEATENILAESASCEDGVSLTENVFATQTENEGFLAREDGCLITDVVAEESSGYIENEISCGLSAASASIENVVAGTKVSKVKQIIESSSDSESEMKGQSSIQATRKSKNASRINEKKKAKVSSFFPIFRVSDPKKG</sequence>